<feature type="transmembrane region" description="Helical" evidence="2">
    <location>
        <begin position="348"/>
        <end position="368"/>
    </location>
</feature>
<dbReference type="EMBL" id="CP063458">
    <property type="protein sequence ID" value="QOV87996.1"/>
    <property type="molecule type" value="Genomic_DNA"/>
</dbReference>
<feature type="domain" description="GTPase-associated protein 1 middle" evidence="4">
    <location>
        <begin position="146"/>
        <end position="245"/>
    </location>
</feature>
<dbReference type="KEGG" id="hbs:IPV69_17200"/>
<evidence type="ECO:0000256" key="1">
    <source>
        <dbReference type="SAM" id="MobiDB-lite"/>
    </source>
</evidence>
<evidence type="ECO:0000313" key="5">
    <source>
        <dbReference type="EMBL" id="QOV87996.1"/>
    </source>
</evidence>
<evidence type="ECO:0000256" key="2">
    <source>
        <dbReference type="SAM" id="Phobius"/>
    </source>
</evidence>
<keyword evidence="2" id="KW-0472">Membrane</keyword>
<dbReference type="InterPro" id="IPR045402">
    <property type="entry name" value="GAP1-N2"/>
</dbReference>
<dbReference type="Pfam" id="PF20014">
    <property type="entry name" value="GAP1-M"/>
    <property type="match status" value="1"/>
</dbReference>
<keyword evidence="6" id="KW-1185">Reference proteome</keyword>
<feature type="region of interest" description="Disordered" evidence="1">
    <location>
        <begin position="377"/>
        <end position="402"/>
    </location>
</feature>
<dbReference type="Proteomes" id="UP000593765">
    <property type="component" value="Chromosome"/>
</dbReference>
<name>A0A7M2WR94_9BACT</name>
<gene>
    <name evidence="5" type="ORF">IPV69_17200</name>
</gene>
<dbReference type="RefSeq" id="WP_206290957.1">
    <property type="nucleotide sequence ID" value="NZ_CP063458.1"/>
</dbReference>
<dbReference type="AlphaFoldDB" id="A0A7M2WR94"/>
<evidence type="ECO:0000313" key="6">
    <source>
        <dbReference type="Proteomes" id="UP000593765"/>
    </source>
</evidence>
<protein>
    <submittedName>
        <fullName evidence="5">Uncharacterized protein</fullName>
    </submittedName>
</protein>
<reference evidence="5 6" key="1">
    <citation type="submission" date="2020-10" db="EMBL/GenBank/DDBJ databases">
        <title>Wide distribution of Phycisphaera-like planctomycetes from WD2101 soil group in peatlands and genome analysis of the first cultivated representative.</title>
        <authorList>
            <person name="Dedysh S.N."/>
            <person name="Beletsky A.V."/>
            <person name="Ivanova A."/>
            <person name="Kulichevskaya I.S."/>
            <person name="Suzina N.E."/>
            <person name="Philippov D.A."/>
            <person name="Rakitin A.L."/>
            <person name="Mardanov A.V."/>
            <person name="Ravin N.V."/>
        </authorList>
    </citation>
    <scope>NUCLEOTIDE SEQUENCE [LARGE SCALE GENOMIC DNA]</scope>
    <source>
        <strain evidence="5 6">M1803</strain>
    </source>
</reference>
<accession>A0A7M2WR94</accession>
<evidence type="ECO:0000259" key="3">
    <source>
        <dbReference type="Pfam" id="PF20013"/>
    </source>
</evidence>
<proteinExistence type="predicted"/>
<dbReference type="Pfam" id="PF20013">
    <property type="entry name" value="GAP1-N2"/>
    <property type="match status" value="1"/>
</dbReference>
<organism evidence="5 6">
    <name type="scientific">Humisphaera borealis</name>
    <dbReference type="NCBI Taxonomy" id="2807512"/>
    <lineage>
        <taxon>Bacteria</taxon>
        <taxon>Pseudomonadati</taxon>
        <taxon>Planctomycetota</taxon>
        <taxon>Phycisphaerae</taxon>
        <taxon>Tepidisphaerales</taxon>
        <taxon>Tepidisphaeraceae</taxon>
        <taxon>Humisphaera</taxon>
    </lineage>
</organism>
<sequence>MSHEIYYTSAPEGLRPGQRGFCTVATTDGIPRPLWDRLESVSGYRHEFTTGSGGRNPVTWAHWLLQVQGREISTLSRICDSGLDYTQRTNSFAHHIAIEATERAAGGPAWMIARPGTMQSRWDGMVGSIHRRSPLPIGDVRPAPCSAWQRLTGDAGWGGVLAEAGLKSPRKPVCILFGPDHDVLPLIAEAIALLPASKRWDITFSTYFTGLPGNAICAWRCCLAGTPAAADAVRHAGGGLVIDLTRSGGLGAPPAGPWVDAARSGRSPVVSGPSEKPRPVPSRAKPATPVEVEVEPLELMPEAFDTPAARPLSSVFDQIEAQSVRGTTTGTARSVDTSWVDHQKSSRMWLLIGVSFVALIFIAAGVWLRMSARQATAERPSTPTSHEDTDSTALPVTPDPVTQPVIKIAPPVPPTPTAPTTAETVVVEPIPVTPVPVKPVVPPTPIQLPTEVQPPATTGAALKAPAQAFSIPAAQFDNLPAIAAFRIAFPGGGSSYTYRQKDLAGVLTADASGGFRYQLVWRDDANKSVPLDVATISLETSQAGGTLEIAWRMKALLNRPEVISLVRVLLHNTELTIADAANRRPQAIRFKQPTPIDVNLTASTTPLTLSTLPDAICQPDSDLPDQWTFAWAAGPATRAAVAGETDVGVLLFERPNSLGGETAKFAVRVGPRWGALRSDFAIQTAGARKAVSVAEAALAKADHEIARLKEAQKAAIDPMQARLAEAVAQLKLTDTELANRFTNRPALRERIKGEKARIEEARNLWDAEVAAATDKREPAEMARRAAAETFRAFEQFQDVQIIVELPGRLRVATLRLSSH</sequence>
<keyword evidence="2" id="KW-0812">Transmembrane</keyword>
<evidence type="ECO:0000259" key="4">
    <source>
        <dbReference type="Pfam" id="PF20014"/>
    </source>
</evidence>
<feature type="domain" description="GTPase-associated protein 1 N-terminal" evidence="3">
    <location>
        <begin position="1"/>
        <end position="123"/>
    </location>
</feature>
<keyword evidence="2" id="KW-1133">Transmembrane helix</keyword>
<feature type="region of interest" description="Disordered" evidence="1">
    <location>
        <begin position="262"/>
        <end position="288"/>
    </location>
</feature>
<dbReference type="InterPro" id="IPR045401">
    <property type="entry name" value="GAP1-M"/>
</dbReference>